<dbReference type="InterPro" id="IPR036188">
    <property type="entry name" value="FAD/NAD-bd_sf"/>
</dbReference>
<dbReference type="RefSeq" id="WP_344917811.1">
    <property type="nucleotide sequence ID" value="NZ_BAABAQ010000003.1"/>
</dbReference>
<sequence length="412" mass="44639">MPTPSILISGASVSGPALAHWLNAAGWSTTVVERFDGLRDAGQNVDVRGASREVVRRMGIEDALFATATGEEGTEIVDDRGRTVASFPRNATTVDGATAELEILRGELSRVIYESTLPATEYVFGDQITGLDDRGDRVDVTFRHAAPRSFDIVVVAEGLTSRTRSLVMPDARIRYLDLYLAYLTIPRTAEDSDWWRWYNAPGQRSVTLRPDNFGTIRATLGFMSNVRGLEDLDQRDQTTILRKTFADGGWETPRVLDGLDDAPYYFDAVGQVRIPRWSRGRVGLVGDAAYCAAPLSGMGTSLALVGAYVLAAELATASDHARAFDRFERRMRPYVAGAQKLPPGTPGIAHPRTRAGVRTLRTLAKAAGSPLAQRFALADKISSPPADRITLPDFLPGGSRPGTADAIEGDMA</sequence>
<dbReference type="PANTHER" id="PTHR46865">
    <property type="entry name" value="OXIDOREDUCTASE-RELATED"/>
    <property type="match status" value="1"/>
</dbReference>
<keyword evidence="2" id="KW-0560">Oxidoreductase</keyword>
<name>A0ABP8ARI2_9ACTN</name>
<dbReference type="PANTHER" id="PTHR46865:SF2">
    <property type="entry name" value="MONOOXYGENASE"/>
    <property type="match status" value="1"/>
</dbReference>
<accession>A0ABP8ARI2</accession>
<dbReference type="Gene3D" id="3.50.50.60">
    <property type="entry name" value="FAD/NAD(P)-binding domain"/>
    <property type="match status" value="1"/>
</dbReference>
<dbReference type="Proteomes" id="UP001501251">
    <property type="component" value="Unassembled WGS sequence"/>
</dbReference>
<protein>
    <submittedName>
        <fullName evidence="2">FAD-dependent monooxygenase</fullName>
    </submittedName>
</protein>
<dbReference type="Gene3D" id="3.30.9.10">
    <property type="entry name" value="D-Amino Acid Oxidase, subunit A, domain 2"/>
    <property type="match status" value="1"/>
</dbReference>
<keyword evidence="3" id="KW-1185">Reference proteome</keyword>
<proteinExistence type="predicted"/>
<organism evidence="2 3">
    <name type="scientific">Streptosporangium oxazolinicum</name>
    <dbReference type="NCBI Taxonomy" id="909287"/>
    <lineage>
        <taxon>Bacteria</taxon>
        <taxon>Bacillati</taxon>
        <taxon>Actinomycetota</taxon>
        <taxon>Actinomycetes</taxon>
        <taxon>Streptosporangiales</taxon>
        <taxon>Streptosporangiaceae</taxon>
        <taxon>Streptosporangium</taxon>
    </lineage>
</organism>
<evidence type="ECO:0000313" key="3">
    <source>
        <dbReference type="Proteomes" id="UP001501251"/>
    </source>
</evidence>
<dbReference type="EMBL" id="BAABAQ010000003">
    <property type="protein sequence ID" value="GAA4188354.1"/>
    <property type="molecule type" value="Genomic_DNA"/>
</dbReference>
<dbReference type="InterPro" id="IPR002938">
    <property type="entry name" value="FAD-bd"/>
</dbReference>
<keyword evidence="2" id="KW-0503">Monooxygenase</keyword>
<dbReference type="InterPro" id="IPR051704">
    <property type="entry name" value="FAD_aromatic-hydroxylase"/>
</dbReference>
<dbReference type="SUPFAM" id="SSF51905">
    <property type="entry name" value="FAD/NAD(P)-binding domain"/>
    <property type="match status" value="1"/>
</dbReference>
<feature type="domain" description="FAD-binding" evidence="1">
    <location>
        <begin position="6"/>
        <end position="319"/>
    </location>
</feature>
<dbReference type="Pfam" id="PF01494">
    <property type="entry name" value="FAD_binding_3"/>
    <property type="match status" value="1"/>
</dbReference>
<comment type="caution">
    <text evidence="2">The sequence shown here is derived from an EMBL/GenBank/DDBJ whole genome shotgun (WGS) entry which is preliminary data.</text>
</comment>
<gene>
    <name evidence="2" type="ORF">GCM10022252_23490</name>
</gene>
<reference evidence="3" key="1">
    <citation type="journal article" date="2019" name="Int. J. Syst. Evol. Microbiol.">
        <title>The Global Catalogue of Microorganisms (GCM) 10K type strain sequencing project: providing services to taxonomists for standard genome sequencing and annotation.</title>
        <authorList>
            <consortium name="The Broad Institute Genomics Platform"/>
            <consortium name="The Broad Institute Genome Sequencing Center for Infectious Disease"/>
            <person name="Wu L."/>
            <person name="Ma J."/>
        </authorList>
    </citation>
    <scope>NUCLEOTIDE SEQUENCE [LARGE SCALE GENOMIC DNA]</scope>
    <source>
        <strain evidence="3">JCM 17388</strain>
    </source>
</reference>
<dbReference type="PRINTS" id="PR00420">
    <property type="entry name" value="RNGMNOXGNASE"/>
</dbReference>
<evidence type="ECO:0000259" key="1">
    <source>
        <dbReference type="Pfam" id="PF01494"/>
    </source>
</evidence>
<dbReference type="GO" id="GO:0004497">
    <property type="term" value="F:monooxygenase activity"/>
    <property type="evidence" value="ECO:0007669"/>
    <property type="project" value="UniProtKB-KW"/>
</dbReference>
<evidence type="ECO:0000313" key="2">
    <source>
        <dbReference type="EMBL" id="GAA4188354.1"/>
    </source>
</evidence>